<keyword evidence="3" id="KW-1185">Reference proteome</keyword>
<organism evidence="2 3">
    <name type="scientific">Ceratitis capitata</name>
    <name type="common">Mediterranean fruit fly</name>
    <name type="synonym">Tephritis capitata</name>
    <dbReference type="NCBI Taxonomy" id="7213"/>
    <lineage>
        <taxon>Eukaryota</taxon>
        <taxon>Metazoa</taxon>
        <taxon>Ecdysozoa</taxon>
        <taxon>Arthropoda</taxon>
        <taxon>Hexapoda</taxon>
        <taxon>Insecta</taxon>
        <taxon>Pterygota</taxon>
        <taxon>Neoptera</taxon>
        <taxon>Endopterygota</taxon>
        <taxon>Diptera</taxon>
        <taxon>Brachycera</taxon>
        <taxon>Muscomorpha</taxon>
        <taxon>Tephritoidea</taxon>
        <taxon>Tephritidae</taxon>
        <taxon>Ceratitis</taxon>
        <taxon>Ceratitis</taxon>
    </lineage>
</organism>
<dbReference type="Proteomes" id="UP000606786">
    <property type="component" value="Unassembled WGS sequence"/>
</dbReference>
<name>A0A811UNX4_CERCA</name>
<dbReference type="AlphaFoldDB" id="A0A811UNX4"/>
<evidence type="ECO:0000313" key="3">
    <source>
        <dbReference type="Proteomes" id="UP000606786"/>
    </source>
</evidence>
<dbReference type="EMBL" id="CAJHJT010000012">
    <property type="protein sequence ID" value="CAD7000431.1"/>
    <property type="molecule type" value="Genomic_DNA"/>
</dbReference>
<reference evidence="2" key="1">
    <citation type="submission" date="2020-11" db="EMBL/GenBank/DDBJ databases">
        <authorList>
            <person name="Whitehead M."/>
        </authorList>
    </citation>
    <scope>NUCLEOTIDE SEQUENCE</scope>
    <source>
        <strain evidence="2">EGII</strain>
    </source>
</reference>
<gene>
    <name evidence="2" type="ORF">CCAP1982_LOCUS8907</name>
</gene>
<feature type="region of interest" description="Disordered" evidence="1">
    <location>
        <begin position="73"/>
        <end position="104"/>
    </location>
</feature>
<protein>
    <submittedName>
        <fullName evidence="2">(Mediterranean fruit fly) hypothetical protein</fullName>
    </submittedName>
</protein>
<sequence>MSVTDAKSKQNSFTHYLNNQQTRHEASYKPGLSRRALKLGLALSSDDTHTRLAAGRHDGATAQKISHAYLSAERFSAPTENTQSQPLAGVKPVARRPSPVGTKQ</sequence>
<proteinExistence type="predicted"/>
<feature type="region of interest" description="Disordered" evidence="1">
    <location>
        <begin position="1"/>
        <end position="30"/>
    </location>
</feature>
<feature type="compositionally biased region" description="Polar residues" evidence="1">
    <location>
        <begin position="1"/>
        <end position="21"/>
    </location>
</feature>
<accession>A0A811UNX4</accession>
<comment type="caution">
    <text evidence="2">The sequence shown here is derived from an EMBL/GenBank/DDBJ whole genome shotgun (WGS) entry which is preliminary data.</text>
</comment>
<evidence type="ECO:0000313" key="2">
    <source>
        <dbReference type="EMBL" id="CAD7000431.1"/>
    </source>
</evidence>
<evidence type="ECO:0000256" key="1">
    <source>
        <dbReference type="SAM" id="MobiDB-lite"/>
    </source>
</evidence>